<accession>A0AAV4PDQ4</accession>
<proteinExistence type="predicted"/>
<evidence type="ECO:0000313" key="1">
    <source>
        <dbReference type="EMBL" id="GIX93851.1"/>
    </source>
</evidence>
<dbReference type="AlphaFoldDB" id="A0AAV4PDQ4"/>
<evidence type="ECO:0000313" key="2">
    <source>
        <dbReference type="Proteomes" id="UP001054945"/>
    </source>
</evidence>
<comment type="caution">
    <text evidence="1">The sequence shown here is derived from an EMBL/GenBank/DDBJ whole genome shotgun (WGS) entry which is preliminary data.</text>
</comment>
<keyword evidence="2" id="KW-1185">Reference proteome</keyword>
<protein>
    <submittedName>
        <fullName evidence="1">Uncharacterized protein</fullName>
    </submittedName>
</protein>
<gene>
    <name evidence="1" type="ORF">CEXT_614691</name>
</gene>
<dbReference type="Proteomes" id="UP001054945">
    <property type="component" value="Unassembled WGS sequence"/>
</dbReference>
<sequence>MRGATTAWRNPLLESLTMSAFSIKGRAGEGRAYFMNFINRECARKTYFHSARQPVRWKVKESLCIGCLWQGKKQREDATTLEQSLRFEVE</sequence>
<reference evidence="1 2" key="1">
    <citation type="submission" date="2021-06" db="EMBL/GenBank/DDBJ databases">
        <title>Caerostris extrusa draft genome.</title>
        <authorList>
            <person name="Kono N."/>
            <person name="Arakawa K."/>
        </authorList>
    </citation>
    <scope>NUCLEOTIDE SEQUENCE [LARGE SCALE GENOMIC DNA]</scope>
</reference>
<name>A0AAV4PDQ4_CAEEX</name>
<organism evidence="1 2">
    <name type="scientific">Caerostris extrusa</name>
    <name type="common">Bark spider</name>
    <name type="synonym">Caerostris bankana</name>
    <dbReference type="NCBI Taxonomy" id="172846"/>
    <lineage>
        <taxon>Eukaryota</taxon>
        <taxon>Metazoa</taxon>
        <taxon>Ecdysozoa</taxon>
        <taxon>Arthropoda</taxon>
        <taxon>Chelicerata</taxon>
        <taxon>Arachnida</taxon>
        <taxon>Araneae</taxon>
        <taxon>Araneomorphae</taxon>
        <taxon>Entelegynae</taxon>
        <taxon>Araneoidea</taxon>
        <taxon>Araneidae</taxon>
        <taxon>Caerostris</taxon>
    </lineage>
</organism>
<dbReference type="EMBL" id="BPLR01004305">
    <property type="protein sequence ID" value="GIX93851.1"/>
    <property type="molecule type" value="Genomic_DNA"/>
</dbReference>